<dbReference type="Proteomes" id="UP000276603">
    <property type="component" value="Unassembled WGS sequence"/>
</dbReference>
<organism evidence="1 2">
    <name type="scientific">Ulvibacterium marinum</name>
    <dbReference type="NCBI Taxonomy" id="2419782"/>
    <lineage>
        <taxon>Bacteria</taxon>
        <taxon>Pseudomonadati</taxon>
        <taxon>Bacteroidota</taxon>
        <taxon>Flavobacteriia</taxon>
        <taxon>Flavobacteriales</taxon>
        <taxon>Flavobacteriaceae</taxon>
        <taxon>Ulvibacterium</taxon>
    </lineage>
</organism>
<sequence length="338" mass="36722">MKTVVSLVLALFGFQVILSQSNINDLLAAGLEDAERYTNDYLAPVSEGAMHSISNGWYNSGESKPLGGFEISIIGNVSSFKNKDDKKAFTLDTADYENLQFVDGSTARPVSTALGDLDGVRVFVEAEIAPGITEREEFELPSGLASEDINVIPSAFLQASVGLFKGTEVKARFFPKINTDDIAAGLYGFGLQHEFTSHLPAERLFPLAISGVIGYTHLDATYDFSTTDIIAGQNQRIDVVMNTWVFQAIASTKLPVINFYGGIGYMTGKSSTDILGTYIVQSGPFQQTYTDPFSVEQDASGVRANIGTKLKLGFFRLNVDYTLAEFNNLAVGINFGFR</sequence>
<keyword evidence="2" id="KW-1185">Reference proteome</keyword>
<comment type="caution">
    <text evidence="1">The sequence shown here is derived from an EMBL/GenBank/DDBJ whole genome shotgun (WGS) entry which is preliminary data.</text>
</comment>
<dbReference type="Pfam" id="PF20230">
    <property type="entry name" value="DUF6588"/>
    <property type="match status" value="1"/>
</dbReference>
<dbReference type="AlphaFoldDB" id="A0A3B0C6H8"/>
<name>A0A3B0C6H8_9FLAO</name>
<evidence type="ECO:0000313" key="2">
    <source>
        <dbReference type="Proteomes" id="UP000276603"/>
    </source>
</evidence>
<dbReference type="EMBL" id="RBCJ01000003">
    <property type="protein sequence ID" value="RKN79874.1"/>
    <property type="molecule type" value="Genomic_DNA"/>
</dbReference>
<evidence type="ECO:0000313" key="1">
    <source>
        <dbReference type="EMBL" id="RKN79874.1"/>
    </source>
</evidence>
<dbReference type="RefSeq" id="WP_120712682.1">
    <property type="nucleotide sequence ID" value="NZ_RBCJ01000003.1"/>
</dbReference>
<accession>A0A3B0C6H8</accession>
<protein>
    <submittedName>
        <fullName evidence="1">Uncharacterized protein</fullName>
    </submittedName>
</protein>
<gene>
    <name evidence="1" type="ORF">D7Z94_16530</name>
</gene>
<dbReference type="InterPro" id="IPR046495">
    <property type="entry name" value="DUF6588"/>
</dbReference>
<proteinExistence type="predicted"/>
<dbReference type="OrthoDB" id="9775382at2"/>
<reference evidence="1 2" key="1">
    <citation type="submission" date="2018-10" db="EMBL/GenBank/DDBJ databases">
        <title>Ulvibacterium marinum gen. nov., sp. nov., a novel marine bacterium of the family Flavobacteriaceae, isolated from a culture of the green alga Ulva prolifera.</title>
        <authorList>
            <person name="Zhang Z."/>
        </authorList>
    </citation>
    <scope>NUCLEOTIDE SEQUENCE [LARGE SCALE GENOMIC DNA]</scope>
    <source>
        <strain evidence="1 2">CCMM003</strain>
    </source>
</reference>